<organism evidence="3 4">
    <name type="scientific">Panagrolaimus superbus</name>
    <dbReference type="NCBI Taxonomy" id="310955"/>
    <lineage>
        <taxon>Eukaryota</taxon>
        <taxon>Metazoa</taxon>
        <taxon>Ecdysozoa</taxon>
        <taxon>Nematoda</taxon>
        <taxon>Chromadorea</taxon>
        <taxon>Rhabditida</taxon>
        <taxon>Tylenchina</taxon>
        <taxon>Panagrolaimomorpha</taxon>
        <taxon>Panagrolaimoidea</taxon>
        <taxon>Panagrolaimidae</taxon>
        <taxon>Panagrolaimus</taxon>
    </lineage>
</organism>
<evidence type="ECO:0000313" key="3">
    <source>
        <dbReference type="Proteomes" id="UP000887577"/>
    </source>
</evidence>
<dbReference type="AlphaFoldDB" id="A0A914Z697"/>
<dbReference type="WBParaSite" id="PSU_v2.g8208.t1">
    <property type="protein sequence ID" value="PSU_v2.g8208.t1"/>
    <property type="gene ID" value="PSU_v2.g8208"/>
</dbReference>
<evidence type="ECO:0000256" key="1">
    <source>
        <dbReference type="SAM" id="MobiDB-lite"/>
    </source>
</evidence>
<reference evidence="4" key="1">
    <citation type="submission" date="2022-11" db="UniProtKB">
        <authorList>
            <consortium name="WormBaseParasite"/>
        </authorList>
    </citation>
    <scope>IDENTIFICATION</scope>
</reference>
<feature type="domain" description="C2H2-type" evidence="2">
    <location>
        <begin position="164"/>
        <end position="185"/>
    </location>
</feature>
<sequence length="363" mass="42145">MSRASFLSRDSPLKNGTKIINNINGIRNGHFIPNGSSKPPLNNTMPKILTDGNNRKRSFEPARQQQQQQPTTSSDKRPRISALGKKDIHGSVNYIVSEPNHGFPAQDGEEFAGQFRCTSLNCNKVLSNNVSFMYHLWAHIAFFQRREFSTDYDQMTDEKFTRMCSVCLTVFETAFEKTRHYLEVHRGVFATYRLCHLCETVDHDGKHVTEIKHRQNELPYECRKCKFRSSSRMSLIDHFSKVHIGTTMLMCPFCPFSTQISASERMKPVVLAKNYVQHVTEHGNVIAKKCSCCSYKFIDEERFEKHTKCHQIEQHRWPIQFKAFKTLKEEALKTKPRHEQLTLLKCVECSTQFPKAEDHFDEL</sequence>
<evidence type="ECO:0000313" key="4">
    <source>
        <dbReference type="WBParaSite" id="PSU_v2.g8208.t1"/>
    </source>
</evidence>
<evidence type="ECO:0000259" key="2">
    <source>
        <dbReference type="PROSITE" id="PS00028"/>
    </source>
</evidence>
<feature type="compositionally biased region" description="Polar residues" evidence="1">
    <location>
        <begin position="34"/>
        <end position="45"/>
    </location>
</feature>
<dbReference type="Gene3D" id="3.30.160.60">
    <property type="entry name" value="Classic Zinc Finger"/>
    <property type="match status" value="1"/>
</dbReference>
<dbReference type="PROSITE" id="PS00028">
    <property type="entry name" value="ZINC_FINGER_C2H2_1"/>
    <property type="match status" value="3"/>
</dbReference>
<proteinExistence type="predicted"/>
<dbReference type="InterPro" id="IPR013087">
    <property type="entry name" value="Znf_C2H2_type"/>
</dbReference>
<dbReference type="SMART" id="SM00355">
    <property type="entry name" value="ZnF_C2H2"/>
    <property type="match status" value="4"/>
</dbReference>
<dbReference type="Proteomes" id="UP000887577">
    <property type="component" value="Unplaced"/>
</dbReference>
<name>A0A914Z697_9BILA</name>
<accession>A0A914Z697</accession>
<feature type="region of interest" description="Disordered" evidence="1">
    <location>
        <begin position="30"/>
        <end position="80"/>
    </location>
</feature>
<feature type="domain" description="C2H2-type" evidence="2">
    <location>
        <begin position="117"/>
        <end position="139"/>
    </location>
</feature>
<protein>
    <submittedName>
        <fullName evidence="4">C2H2-type domain-containing protein</fullName>
    </submittedName>
</protein>
<feature type="domain" description="C2H2-type" evidence="2">
    <location>
        <begin position="290"/>
        <end position="310"/>
    </location>
</feature>
<keyword evidence="3" id="KW-1185">Reference proteome</keyword>